<feature type="compositionally biased region" description="Low complexity" evidence="1">
    <location>
        <begin position="168"/>
        <end position="179"/>
    </location>
</feature>
<proteinExistence type="predicted"/>
<organism evidence="2 3">
    <name type="scientific">Dactylellina haptotyla (strain CBS 200.50)</name>
    <name type="common">Nematode-trapping fungus</name>
    <name type="synonym">Monacrosporium haptotylum</name>
    <dbReference type="NCBI Taxonomy" id="1284197"/>
    <lineage>
        <taxon>Eukaryota</taxon>
        <taxon>Fungi</taxon>
        <taxon>Dikarya</taxon>
        <taxon>Ascomycota</taxon>
        <taxon>Pezizomycotina</taxon>
        <taxon>Orbiliomycetes</taxon>
        <taxon>Orbiliales</taxon>
        <taxon>Orbiliaceae</taxon>
        <taxon>Dactylellina</taxon>
    </lineage>
</organism>
<reference evidence="2 3" key="1">
    <citation type="journal article" date="2013" name="PLoS Genet.">
        <title>Genomic mechanisms accounting for the adaptation to parasitism in nematode-trapping fungi.</title>
        <authorList>
            <person name="Meerupati T."/>
            <person name="Andersson K.M."/>
            <person name="Friman E."/>
            <person name="Kumar D."/>
            <person name="Tunlid A."/>
            <person name="Ahren D."/>
        </authorList>
    </citation>
    <scope>NUCLEOTIDE SEQUENCE [LARGE SCALE GENOMIC DNA]</scope>
    <source>
        <strain evidence="2 3">CBS 200.50</strain>
    </source>
</reference>
<feature type="compositionally biased region" description="Acidic residues" evidence="1">
    <location>
        <begin position="149"/>
        <end position="167"/>
    </location>
</feature>
<dbReference type="EMBL" id="AQGS01000434">
    <property type="protein sequence ID" value="EPS40164.1"/>
    <property type="molecule type" value="Genomic_DNA"/>
</dbReference>
<accession>S8AB61</accession>
<evidence type="ECO:0000256" key="1">
    <source>
        <dbReference type="SAM" id="MobiDB-lite"/>
    </source>
</evidence>
<gene>
    <name evidence="2" type="ORF">H072_6023</name>
</gene>
<comment type="caution">
    <text evidence="2">The sequence shown here is derived from an EMBL/GenBank/DDBJ whole genome shotgun (WGS) entry which is preliminary data.</text>
</comment>
<feature type="region of interest" description="Disordered" evidence="1">
    <location>
        <begin position="141"/>
        <end position="179"/>
    </location>
</feature>
<name>S8AB61_DACHA</name>
<dbReference type="AlphaFoldDB" id="S8AB61"/>
<evidence type="ECO:0000313" key="2">
    <source>
        <dbReference type="EMBL" id="EPS40164.1"/>
    </source>
</evidence>
<sequence>MQLDPARMSRQTLMPLSGLSSVGWIKSMGWCFRLILINESPWDLKLSDGPKSLNPLIRANSSLGGQLIWIPEKSWKTGDFSYTLDRPDFPCTVKFMYDSETPENSSFSICGDCGSGVIVKQEVRGDAVRFWVKYLTEEEMEEMKKMEEQKEEEDSDYGYSDEEETESEGFSSSSSSRDA</sequence>
<dbReference type="Proteomes" id="UP000015100">
    <property type="component" value="Unassembled WGS sequence"/>
</dbReference>
<dbReference type="HOGENOM" id="CLU_1503382_0_0_1"/>
<keyword evidence="3" id="KW-1185">Reference proteome</keyword>
<reference evidence="3" key="2">
    <citation type="submission" date="2013-04" db="EMBL/GenBank/DDBJ databases">
        <title>Genomic mechanisms accounting for the adaptation to parasitism in nematode-trapping fungi.</title>
        <authorList>
            <person name="Ahren D.G."/>
        </authorList>
    </citation>
    <scope>NUCLEOTIDE SEQUENCE [LARGE SCALE GENOMIC DNA]</scope>
    <source>
        <strain evidence="3">CBS 200.50</strain>
    </source>
</reference>
<evidence type="ECO:0000313" key="3">
    <source>
        <dbReference type="Proteomes" id="UP000015100"/>
    </source>
</evidence>
<protein>
    <submittedName>
        <fullName evidence="2">Uncharacterized protein</fullName>
    </submittedName>
</protein>